<feature type="region of interest" description="Disordered" evidence="1">
    <location>
        <begin position="259"/>
        <end position="278"/>
    </location>
</feature>
<reference evidence="2 3" key="1">
    <citation type="submission" date="2018-06" db="EMBL/GenBank/DDBJ databases">
        <title>Natronomonas sp. F16-60 a new haloarchaeon isolated from a solar saltern of Isla Cristina, Huelva, Spain.</title>
        <authorList>
            <person name="Duran-Viseras A."/>
            <person name="Sanchez-Porro C."/>
            <person name="Ventosa A."/>
        </authorList>
    </citation>
    <scope>NUCLEOTIDE SEQUENCE [LARGE SCALE GENOMIC DNA]</scope>
    <source>
        <strain evidence="2 3">F16-60</strain>
    </source>
</reference>
<feature type="region of interest" description="Disordered" evidence="1">
    <location>
        <begin position="295"/>
        <end position="322"/>
    </location>
</feature>
<dbReference type="Gene3D" id="2.60.120.380">
    <property type="match status" value="1"/>
</dbReference>
<evidence type="ECO:0000313" key="2">
    <source>
        <dbReference type="EMBL" id="TSD15746.1"/>
    </source>
</evidence>
<dbReference type="InParanoid" id="A0A554NEE4"/>
<dbReference type="Proteomes" id="UP000319894">
    <property type="component" value="Unassembled WGS sequence"/>
</dbReference>
<name>A0A554NEE4_9EURY</name>
<dbReference type="EMBL" id="QMDX01000001">
    <property type="protein sequence ID" value="TSD15746.1"/>
    <property type="molecule type" value="Genomic_DNA"/>
</dbReference>
<dbReference type="RefSeq" id="WP_144260223.1">
    <property type="nucleotide sequence ID" value="NZ_QMDX01000001.1"/>
</dbReference>
<evidence type="ECO:0000313" key="3">
    <source>
        <dbReference type="Proteomes" id="UP000319894"/>
    </source>
</evidence>
<dbReference type="OrthoDB" id="202058at2157"/>
<organism evidence="2 3">
    <name type="scientific">Haloglomus irregulare</name>
    <dbReference type="NCBI Taxonomy" id="2234134"/>
    <lineage>
        <taxon>Archaea</taxon>
        <taxon>Methanobacteriati</taxon>
        <taxon>Methanobacteriota</taxon>
        <taxon>Stenosarchaea group</taxon>
        <taxon>Halobacteria</taxon>
        <taxon>Halobacteriales</taxon>
        <taxon>Natronomonadaceae</taxon>
        <taxon>Haloglomus</taxon>
    </lineage>
</organism>
<proteinExistence type="predicted"/>
<feature type="region of interest" description="Disordered" evidence="1">
    <location>
        <begin position="700"/>
        <end position="733"/>
    </location>
</feature>
<accession>A0A554NEE4</accession>
<feature type="compositionally biased region" description="Polar residues" evidence="1">
    <location>
        <begin position="260"/>
        <end position="274"/>
    </location>
</feature>
<evidence type="ECO:0000256" key="1">
    <source>
        <dbReference type="SAM" id="MobiDB-lite"/>
    </source>
</evidence>
<comment type="caution">
    <text evidence="2">The sequence shown here is derived from an EMBL/GenBank/DDBJ whole genome shotgun (WGS) entry which is preliminary data.</text>
</comment>
<gene>
    <name evidence="2" type="ORF">DP107_00770</name>
</gene>
<dbReference type="AlphaFoldDB" id="A0A554NEE4"/>
<keyword evidence="3" id="KW-1185">Reference proteome</keyword>
<sequence length="856" mass="91296">MLGLISQDQFNSRDLHELYEMCLNIDDTLEEALEIWTTAGDVKTSLLGDTRTGLLFGVLPEQAFDYGTIYDTIDYTVSGAFLDWMAHPEITDDEGNVVGGGLGMTTLDFEMSFSWAVNGNLYNPELVRQEVIGYRTAIRVISEFGFRNTDTPSDGSVDEFDVTTGTDGEDVAFVTTGEAGGEADALRRTDEDLVFTRFEEVEQLNYSGVIAPGAAGSTTAEHTFTMPDGADRVEATCSWVTNVQDLDFFLEDGSGDRIAGSTNFGGPERITTSDPEPGRTYTFVVETFASGPTRYEIDGSARQSTTAGESEGDSEFAFGSTTDATTVENRVAGGSTTAVQYDVDRDLHSLTIHPYAPDVVFDLELVGPDGATVQSFDGVTEKRVGGKCCGLPEWVVESPDQGTYTLEVSNLEPDPKPFEIQFGTLQSTGTATPDPKVAVGYEQRPYDVTPFTFFQDYAEFIDSGSMDPVTVDEVANGALSEYDHAVVIHDYLNEDMERARKSGAADSGYTGALDTFVDDGGNLVLTDTGNYLLPLLDNDLVDGSRFGQDAITRTFDDVAQFTSKNLDHPLFGTDGDVRPIQDQLWKVAPLGYGVSGEARMDVIREEAFAAAATSAEGVPSVAGRVDGAVGAGSITASEDEGTGIHTICSLLPPAKQTNLHPFGMLNYTATFLGYVMFTSALGFEQIRDVGTEVRRYGRGDEWDLSGVDPVEPPAPEFSASGSRSDDGDVFTGGQTNRVRVTVESIDGEVDGNQQVELTDGLPDDWSVIRDGDGEPFGDAVGTDDGTVVLGSLTEADVSAGSVSRTYYAEAPEGAGATGEYTFGPAEVTATIDGAAVTAEVAGTETAYVVGPSTNVL</sequence>
<protein>
    <submittedName>
        <fullName evidence="2">Uncharacterized protein</fullName>
    </submittedName>
</protein>